<evidence type="ECO:0000256" key="1">
    <source>
        <dbReference type="SAM" id="MobiDB-lite"/>
    </source>
</evidence>
<evidence type="ECO:0000313" key="2">
    <source>
        <dbReference type="EMBL" id="NIH80040.1"/>
    </source>
</evidence>
<keyword evidence="3" id="KW-1185">Reference proteome</keyword>
<sequence>MVPAPRPGTPGAVQSPGNRRYRPVRLVTGSGNERVCYLAWDERGVTVPGGRGAAERADTVSGMVCEACLRERVRVSPR</sequence>
<name>A0ABX0STQ8_9PSEU</name>
<accession>A0ABX0STQ8</accession>
<comment type="caution">
    <text evidence="2">The sequence shown here is derived from an EMBL/GenBank/DDBJ whole genome shotgun (WGS) entry which is preliminary data.</text>
</comment>
<dbReference type="Proteomes" id="UP000754495">
    <property type="component" value="Unassembled WGS sequence"/>
</dbReference>
<evidence type="ECO:0000313" key="3">
    <source>
        <dbReference type="Proteomes" id="UP000754495"/>
    </source>
</evidence>
<organism evidence="2 3">
    <name type="scientific">Amycolatopsis viridis</name>
    <dbReference type="NCBI Taxonomy" id="185678"/>
    <lineage>
        <taxon>Bacteria</taxon>
        <taxon>Bacillati</taxon>
        <taxon>Actinomycetota</taxon>
        <taxon>Actinomycetes</taxon>
        <taxon>Pseudonocardiales</taxon>
        <taxon>Pseudonocardiaceae</taxon>
        <taxon>Amycolatopsis</taxon>
    </lineage>
</organism>
<protein>
    <submittedName>
        <fullName evidence="2">Uncharacterized protein</fullName>
    </submittedName>
</protein>
<dbReference type="EMBL" id="JAANOU010000001">
    <property type="protein sequence ID" value="NIH80040.1"/>
    <property type="molecule type" value="Genomic_DNA"/>
</dbReference>
<gene>
    <name evidence="2" type="ORF">FHX46_002570</name>
</gene>
<proteinExistence type="predicted"/>
<feature type="region of interest" description="Disordered" evidence="1">
    <location>
        <begin position="1"/>
        <end position="23"/>
    </location>
</feature>
<reference evidence="2 3" key="1">
    <citation type="submission" date="2020-03" db="EMBL/GenBank/DDBJ databases">
        <title>Sequencing the genomes of 1000 actinobacteria strains.</title>
        <authorList>
            <person name="Klenk H.-P."/>
        </authorList>
    </citation>
    <scope>NUCLEOTIDE SEQUENCE [LARGE SCALE GENOMIC DNA]</scope>
    <source>
        <strain evidence="2 3">DSM 45668</strain>
    </source>
</reference>